<dbReference type="Proteomes" id="UP000054217">
    <property type="component" value="Unassembled WGS sequence"/>
</dbReference>
<evidence type="ECO:0000313" key="3">
    <source>
        <dbReference type="Proteomes" id="UP000054217"/>
    </source>
</evidence>
<feature type="signal peptide" evidence="1">
    <location>
        <begin position="1"/>
        <end position="24"/>
    </location>
</feature>
<reference evidence="2 3" key="1">
    <citation type="submission" date="2014-04" db="EMBL/GenBank/DDBJ databases">
        <authorList>
            <consortium name="DOE Joint Genome Institute"/>
            <person name="Kuo A."/>
            <person name="Kohler A."/>
            <person name="Costa M.D."/>
            <person name="Nagy L.G."/>
            <person name="Floudas D."/>
            <person name="Copeland A."/>
            <person name="Barry K.W."/>
            <person name="Cichocki N."/>
            <person name="Veneault-Fourrey C."/>
            <person name="LaButti K."/>
            <person name="Lindquist E.A."/>
            <person name="Lipzen A."/>
            <person name="Lundell T."/>
            <person name="Morin E."/>
            <person name="Murat C."/>
            <person name="Sun H."/>
            <person name="Tunlid A."/>
            <person name="Henrissat B."/>
            <person name="Grigoriev I.V."/>
            <person name="Hibbett D.S."/>
            <person name="Martin F."/>
            <person name="Nordberg H.P."/>
            <person name="Cantor M.N."/>
            <person name="Hua S.X."/>
        </authorList>
    </citation>
    <scope>NUCLEOTIDE SEQUENCE [LARGE SCALE GENOMIC DNA]</scope>
    <source>
        <strain evidence="2 3">Marx 270</strain>
    </source>
</reference>
<name>A0A0C3IBG3_PISTI</name>
<dbReference type="InParanoid" id="A0A0C3IBG3"/>
<feature type="non-terminal residue" evidence="2">
    <location>
        <position position="1"/>
    </location>
</feature>
<accession>A0A0C3IBG3</accession>
<keyword evidence="3" id="KW-1185">Reference proteome</keyword>
<evidence type="ECO:0000256" key="1">
    <source>
        <dbReference type="SAM" id="SignalP"/>
    </source>
</evidence>
<feature type="chain" id="PRO_5002165834" evidence="1">
    <location>
        <begin position="25"/>
        <end position="55"/>
    </location>
</feature>
<proteinExistence type="predicted"/>
<protein>
    <submittedName>
        <fullName evidence="2">Uncharacterized protein</fullName>
    </submittedName>
</protein>
<dbReference type="EMBL" id="KN832100">
    <property type="protein sequence ID" value="KIN94392.1"/>
    <property type="molecule type" value="Genomic_DNA"/>
</dbReference>
<organism evidence="2 3">
    <name type="scientific">Pisolithus tinctorius Marx 270</name>
    <dbReference type="NCBI Taxonomy" id="870435"/>
    <lineage>
        <taxon>Eukaryota</taxon>
        <taxon>Fungi</taxon>
        <taxon>Dikarya</taxon>
        <taxon>Basidiomycota</taxon>
        <taxon>Agaricomycotina</taxon>
        <taxon>Agaricomycetes</taxon>
        <taxon>Agaricomycetidae</taxon>
        <taxon>Boletales</taxon>
        <taxon>Sclerodermatineae</taxon>
        <taxon>Pisolithaceae</taxon>
        <taxon>Pisolithus</taxon>
    </lineage>
</organism>
<sequence>MAGTVLLQCVPILVSSSWWPPLLALCILDVVRHTAEELFTNRRSSTTPSKINHEW</sequence>
<reference evidence="3" key="2">
    <citation type="submission" date="2015-01" db="EMBL/GenBank/DDBJ databases">
        <title>Evolutionary Origins and Diversification of the Mycorrhizal Mutualists.</title>
        <authorList>
            <consortium name="DOE Joint Genome Institute"/>
            <consortium name="Mycorrhizal Genomics Consortium"/>
            <person name="Kohler A."/>
            <person name="Kuo A."/>
            <person name="Nagy L.G."/>
            <person name="Floudas D."/>
            <person name="Copeland A."/>
            <person name="Barry K.W."/>
            <person name="Cichocki N."/>
            <person name="Veneault-Fourrey C."/>
            <person name="LaButti K."/>
            <person name="Lindquist E.A."/>
            <person name="Lipzen A."/>
            <person name="Lundell T."/>
            <person name="Morin E."/>
            <person name="Murat C."/>
            <person name="Riley R."/>
            <person name="Ohm R."/>
            <person name="Sun H."/>
            <person name="Tunlid A."/>
            <person name="Henrissat B."/>
            <person name="Grigoriev I.V."/>
            <person name="Hibbett D.S."/>
            <person name="Martin F."/>
        </authorList>
    </citation>
    <scope>NUCLEOTIDE SEQUENCE [LARGE SCALE GENOMIC DNA]</scope>
    <source>
        <strain evidence="3">Marx 270</strain>
    </source>
</reference>
<dbReference type="HOGENOM" id="CLU_3033345_0_0_1"/>
<gene>
    <name evidence="2" type="ORF">M404DRAFT_1008377</name>
</gene>
<evidence type="ECO:0000313" key="2">
    <source>
        <dbReference type="EMBL" id="KIN94392.1"/>
    </source>
</evidence>
<dbReference type="AlphaFoldDB" id="A0A0C3IBG3"/>
<keyword evidence="1" id="KW-0732">Signal</keyword>